<accession>A0A8J7RTA3</accession>
<dbReference type="InterPro" id="IPR010260">
    <property type="entry name" value="AlpA"/>
</dbReference>
<organism evidence="1 2">
    <name type="scientific">Natronogracilivirga saccharolytica</name>
    <dbReference type="NCBI Taxonomy" id="2812953"/>
    <lineage>
        <taxon>Bacteria</taxon>
        <taxon>Pseudomonadati</taxon>
        <taxon>Balneolota</taxon>
        <taxon>Balneolia</taxon>
        <taxon>Balneolales</taxon>
        <taxon>Cyclonatronaceae</taxon>
        <taxon>Natronogracilivirga</taxon>
    </lineage>
</organism>
<gene>
    <name evidence="1" type="ORF">NATSA_12410</name>
</gene>
<evidence type="ECO:0000313" key="1">
    <source>
        <dbReference type="EMBL" id="MBP3193469.1"/>
    </source>
</evidence>
<name>A0A8J7RTA3_9BACT</name>
<comment type="caution">
    <text evidence="1">The sequence shown here is derived from an EMBL/GenBank/DDBJ whole genome shotgun (WGS) entry which is preliminary data.</text>
</comment>
<reference evidence="1" key="1">
    <citation type="submission" date="2021-02" db="EMBL/GenBank/DDBJ databases">
        <title>Natronogracilivirga saccharolytica gen. nov. sp. nov. a new anaerobic, haloalkiliphilic carbohydrate-fermenting bacterium from soda lake and proposing of Cyclonatronumiaceae fam. nov. in the phylum Balneolaeota.</title>
        <authorList>
            <person name="Zhilina T.N."/>
            <person name="Sorokin D.Y."/>
            <person name="Zavarzina D.G."/>
            <person name="Toshchakov S.V."/>
            <person name="Kublanov I.V."/>
        </authorList>
    </citation>
    <scope>NUCLEOTIDE SEQUENCE</scope>
    <source>
        <strain evidence="1">Z-1702</strain>
    </source>
</reference>
<dbReference type="EMBL" id="JAFIDN010000010">
    <property type="protein sequence ID" value="MBP3193469.1"/>
    <property type="molecule type" value="Genomic_DNA"/>
</dbReference>
<sequence>MMNLDTYIREVIEQEVRAVVREELAKVLDEIKKLEQKRVVNQPVVKNEPKPPQKHIIRPSELSKMLSVTKPTLWRMEKEGRLPKRIKFSHNCVGWFNTDIEEWLEQNRRQNGE</sequence>
<dbReference type="Proteomes" id="UP000673975">
    <property type="component" value="Unassembled WGS sequence"/>
</dbReference>
<dbReference type="SUPFAM" id="SSF46955">
    <property type="entry name" value="Putative DNA-binding domain"/>
    <property type="match status" value="1"/>
</dbReference>
<evidence type="ECO:0000313" key="2">
    <source>
        <dbReference type="Proteomes" id="UP000673975"/>
    </source>
</evidence>
<keyword evidence="2" id="KW-1185">Reference proteome</keyword>
<dbReference type="Gene3D" id="1.10.238.160">
    <property type="match status" value="1"/>
</dbReference>
<dbReference type="AlphaFoldDB" id="A0A8J7RTA3"/>
<dbReference type="InterPro" id="IPR009061">
    <property type="entry name" value="DNA-bd_dom_put_sf"/>
</dbReference>
<dbReference type="Pfam" id="PF05930">
    <property type="entry name" value="Phage_AlpA"/>
    <property type="match status" value="1"/>
</dbReference>
<protein>
    <submittedName>
        <fullName evidence="1">AlpA family phage regulatory protein</fullName>
    </submittedName>
</protein>
<proteinExistence type="predicted"/>